<keyword evidence="5" id="KW-0418">Kinase</keyword>
<reference evidence="5 6" key="1">
    <citation type="journal article" date="2019" name="Nat. Plants">
        <title>Stout camphor tree genome fills gaps in understanding of flowering plant genome evolution.</title>
        <authorList>
            <person name="Chaw S.M."/>
            <person name="Liu Y.C."/>
            <person name="Wu Y.W."/>
            <person name="Wang H.Y."/>
            <person name="Lin C.I."/>
            <person name="Wu C.S."/>
            <person name="Ke H.M."/>
            <person name="Chang L.Y."/>
            <person name="Hsu C.Y."/>
            <person name="Yang H.T."/>
            <person name="Sudianto E."/>
            <person name="Hsu M.H."/>
            <person name="Wu K.P."/>
            <person name="Wang L.N."/>
            <person name="Leebens-Mack J.H."/>
            <person name="Tsai I.J."/>
        </authorList>
    </citation>
    <scope>NUCLEOTIDE SEQUENCE [LARGE SCALE GENOMIC DNA]</scope>
    <source>
        <strain evidence="6">cv. Chaw 1501</strain>
        <tissue evidence="5">Young leaves</tissue>
    </source>
</reference>
<evidence type="ECO:0000313" key="5">
    <source>
        <dbReference type="EMBL" id="RWR72778.1"/>
    </source>
</evidence>
<keyword evidence="2" id="KW-0677">Repeat</keyword>
<feature type="domain" description="Phorbol-ester/DAG-type" evidence="4">
    <location>
        <begin position="104"/>
        <end position="153"/>
    </location>
</feature>
<protein>
    <submittedName>
        <fullName evidence="5">Diacylglycerol kinase theta</fullName>
    </submittedName>
</protein>
<dbReference type="SMART" id="SM00109">
    <property type="entry name" value="C1"/>
    <property type="match status" value="2"/>
</dbReference>
<keyword evidence="6" id="KW-1185">Reference proteome</keyword>
<evidence type="ECO:0000256" key="1">
    <source>
        <dbReference type="ARBA" id="ARBA00022723"/>
    </source>
</evidence>
<dbReference type="PANTHER" id="PTHR47841:SF3">
    <property type="entry name" value="OS09G0492800 PROTEIN"/>
    <property type="match status" value="1"/>
</dbReference>
<dbReference type="EMBL" id="QPKB01000001">
    <property type="protein sequence ID" value="RWR72778.1"/>
    <property type="molecule type" value="Genomic_DNA"/>
</dbReference>
<sequence length="288" mass="31332">MSYKSVGWETMSRPGLRKSKTFFFKRAPSMEFTALAVPKEEVLVHFSHPHPLQQVSMPYLFTCMGCKEYGAGRRFRCQACNFDLHDFCALAPPSLQSHPLHSQHQLIFYTKVGGLLRSKCEVCNKTTKGYTFRCPTCNFVVHPGCTLLQQEMDFPTHVHTLFLSPATATPGNSLSTICAECGRKRSGQFYHCAICGYHIHAVCAKDMVNGLYVHGLKAPEKPSMLGAAARLASHAVAGFIGGLVDGIGEGVGEYIVDNIGKGGPAIAAMQSSGEGMSRTKVIAPKQGK</sequence>
<dbReference type="Proteomes" id="UP000283530">
    <property type="component" value="Unassembled WGS sequence"/>
</dbReference>
<dbReference type="PANTHER" id="PTHR47841">
    <property type="entry name" value="DIACYLGLYCEROL KINASE THETA-LIKE-RELATED"/>
    <property type="match status" value="1"/>
</dbReference>
<feature type="domain" description="Phorbol-ester/DAG-type" evidence="4">
    <location>
        <begin position="157"/>
        <end position="209"/>
    </location>
</feature>
<dbReference type="InterPro" id="IPR046349">
    <property type="entry name" value="C1-like_sf"/>
</dbReference>
<dbReference type="SUPFAM" id="SSF57889">
    <property type="entry name" value="Cysteine-rich domain"/>
    <property type="match status" value="2"/>
</dbReference>
<accession>A0A443N2L8</accession>
<dbReference type="GO" id="GO:0016301">
    <property type="term" value="F:kinase activity"/>
    <property type="evidence" value="ECO:0007669"/>
    <property type="project" value="UniProtKB-KW"/>
</dbReference>
<keyword evidence="1" id="KW-0479">Metal-binding</keyword>
<organism evidence="5 6">
    <name type="scientific">Cinnamomum micranthum f. kanehirae</name>
    <dbReference type="NCBI Taxonomy" id="337451"/>
    <lineage>
        <taxon>Eukaryota</taxon>
        <taxon>Viridiplantae</taxon>
        <taxon>Streptophyta</taxon>
        <taxon>Embryophyta</taxon>
        <taxon>Tracheophyta</taxon>
        <taxon>Spermatophyta</taxon>
        <taxon>Magnoliopsida</taxon>
        <taxon>Magnoliidae</taxon>
        <taxon>Laurales</taxon>
        <taxon>Lauraceae</taxon>
        <taxon>Cinnamomum</taxon>
    </lineage>
</organism>
<name>A0A443N2L8_9MAGN</name>
<evidence type="ECO:0000256" key="3">
    <source>
        <dbReference type="ARBA" id="ARBA00022833"/>
    </source>
</evidence>
<dbReference type="GO" id="GO:0046872">
    <property type="term" value="F:metal ion binding"/>
    <property type="evidence" value="ECO:0007669"/>
    <property type="project" value="UniProtKB-KW"/>
</dbReference>
<keyword evidence="5" id="KW-0808">Transferase</keyword>
<evidence type="ECO:0000256" key="2">
    <source>
        <dbReference type="ARBA" id="ARBA00022737"/>
    </source>
</evidence>
<dbReference type="InterPro" id="IPR004146">
    <property type="entry name" value="DC1"/>
</dbReference>
<dbReference type="Pfam" id="PF03107">
    <property type="entry name" value="C1_2"/>
    <property type="match status" value="3"/>
</dbReference>
<evidence type="ECO:0000259" key="4">
    <source>
        <dbReference type="SMART" id="SM00109"/>
    </source>
</evidence>
<gene>
    <name evidence="5" type="ORF">CKAN_00101800</name>
</gene>
<comment type="caution">
    <text evidence="5">The sequence shown here is derived from an EMBL/GenBank/DDBJ whole genome shotgun (WGS) entry which is preliminary data.</text>
</comment>
<keyword evidence="3" id="KW-0862">Zinc</keyword>
<dbReference type="InterPro" id="IPR002219">
    <property type="entry name" value="PKC_DAG/PE"/>
</dbReference>
<evidence type="ECO:0000313" key="6">
    <source>
        <dbReference type="Proteomes" id="UP000283530"/>
    </source>
</evidence>
<proteinExistence type="predicted"/>
<dbReference type="OrthoDB" id="1909414at2759"/>
<dbReference type="AlphaFoldDB" id="A0A443N2L8"/>